<evidence type="ECO:0000313" key="5">
    <source>
        <dbReference type="Proteomes" id="UP001157017"/>
    </source>
</evidence>
<feature type="compositionally biased region" description="Basic and acidic residues" evidence="3">
    <location>
        <begin position="226"/>
        <end position="235"/>
    </location>
</feature>
<reference evidence="5" key="1">
    <citation type="journal article" date="2019" name="Int. J. Syst. Evol. Microbiol.">
        <title>The Global Catalogue of Microorganisms (GCM) 10K type strain sequencing project: providing services to taxonomists for standard genome sequencing and annotation.</title>
        <authorList>
            <consortium name="The Broad Institute Genomics Platform"/>
            <consortium name="The Broad Institute Genome Sequencing Center for Infectious Disease"/>
            <person name="Wu L."/>
            <person name="Ma J."/>
        </authorList>
    </citation>
    <scope>NUCLEOTIDE SEQUENCE [LARGE SCALE GENOMIC DNA]</scope>
    <source>
        <strain evidence="5">NBRC 108730</strain>
    </source>
</reference>
<comment type="caution">
    <text evidence="4">The sequence shown here is derived from an EMBL/GenBank/DDBJ whole genome shotgun (WGS) entry which is preliminary data.</text>
</comment>
<keyword evidence="1" id="KW-0963">Cytoplasm</keyword>
<sequence length="257" mass="26713">MGRVTVRTPVTRLELGADGVLQQTRRPDTLTAEEPLEVRVAGRALTVTMRTPGVDFDLTIGFLLGEGLLHGADDVATLMHCQDAGDDGRPTYNVVDVVLAEGCRRPTSRWSGTSSPRPPAGCAARPASTPSGCARTTTSRPTPPPGPPSLLLGLPDALREQQQVFGRTGGLHAAGLVSPDGEPARGARGRRAARRGRQGRGVGGPRGGAAAHRARAGGERPGVVRADAEGRDGRHPLSGSGVGAVQPRRRAWPARPA</sequence>
<feature type="region of interest" description="Disordered" evidence="3">
    <location>
        <begin position="171"/>
        <end position="257"/>
    </location>
</feature>
<evidence type="ECO:0000256" key="3">
    <source>
        <dbReference type="SAM" id="MobiDB-lite"/>
    </source>
</evidence>
<dbReference type="Proteomes" id="UP001157017">
    <property type="component" value="Unassembled WGS sequence"/>
</dbReference>
<feature type="region of interest" description="Disordered" evidence="3">
    <location>
        <begin position="106"/>
        <end position="153"/>
    </location>
</feature>
<keyword evidence="5" id="KW-1185">Reference proteome</keyword>
<dbReference type="PANTHER" id="PTHR30592">
    <property type="entry name" value="FORMATE DEHYDROGENASE"/>
    <property type="match status" value="1"/>
</dbReference>
<organism evidence="4 5">
    <name type="scientific">Angustibacter aerolatus</name>
    <dbReference type="NCBI Taxonomy" id="1162965"/>
    <lineage>
        <taxon>Bacteria</taxon>
        <taxon>Bacillati</taxon>
        <taxon>Actinomycetota</taxon>
        <taxon>Actinomycetes</taxon>
        <taxon>Kineosporiales</taxon>
        <taxon>Kineosporiaceae</taxon>
    </lineage>
</organism>
<feature type="compositionally biased region" description="Basic residues" evidence="3">
    <location>
        <begin position="187"/>
        <end position="198"/>
    </location>
</feature>
<dbReference type="PANTHER" id="PTHR30592:SF1">
    <property type="entry name" value="SULFUR CARRIER PROTEIN FDHD"/>
    <property type="match status" value="1"/>
</dbReference>
<evidence type="ECO:0000256" key="1">
    <source>
        <dbReference type="ARBA" id="ARBA00022490"/>
    </source>
</evidence>
<feature type="compositionally biased region" description="Basic residues" evidence="3">
    <location>
        <begin position="247"/>
        <end position="257"/>
    </location>
</feature>
<evidence type="ECO:0000256" key="2">
    <source>
        <dbReference type="ARBA" id="ARBA00023150"/>
    </source>
</evidence>
<proteinExistence type="predicted"/>
<evidence type="ECO:0000313" key="4">
    <source>
        <dbReference type="EMBL" id="GMA89330.1"/>
    </source>
</evidence>
<name>A0ABQ6JPZ2_9ACTN</name>
<accession>A0ABQ6JPZ2</accession>
<dbReference type="InterPro" id="IPR003786">
    <property type="entry name" value="FdhD"/>
</dbReference>
<dbReference type="Pfam" id="PF02634">
    <property type="entry name" value="FdhD-NarQ"/>
    <property type="match status" value="1"/>
</dbReference>
<dbReference type="InterPro" id="IPR016193">
    <property type="entry name" value="Cytidine_deaminase-like"/>
</dbReference>
<gene>
    <name evidence="4" type="ORF">GCM10025868_45800</name>
</gene>
<evidence type="ECO:0008006" key="6">
    <source>
        <dbReference type="Google" id="ProtNLM"/>
    </source>
</evidence>
<dbReference type="Gene3D" id="3.10.20.10">
    <property type="match status" value="1"/>
</dbReference>
<protein>
    <recommendedName>
        <fullName evidence="6">Urease accessory protein UreD</fullName>
    </recommendedName>
</protein>
<keyword evidence="2" id="KW-0501">Molybdenum cofactor biosynthesis</keyword>
<dbReference type="EMBL" id="BSUZ01000001">
    <property type="protein sequence ID" value="GMA89330.1"/>
    <property type="molecule type" value="Genomic_DNA"/>
</dbReference>
<dbReference type="SUPFAM" id="SSF53927">
    <property type="entry name" value="Cytidine deaminase-like"/>
    <property type="match status" value="1"/>
</dbReference>